<keyword evidence="2" id="KW-0328">Glycosyltransferase</keyword>
<dbReference type="Proteomes" id="UP001209540">
    <property type="component" value="Unassembled WGS sequence"/>
</dbReference>
<evidence type="ECO:0000256" key="2">
    <source>
        <dbReference type="ARBA" id="ARBA00022676"/>
    </source>
</evidence>
<evidence type="ECO:0000256" key="5">
    <source>
        <dbReference type="ARBA" id="ARBA00022824"/>
    </source>
</evidence>
<evidence type="ECO:0000256" key="6">
    <source>
        <dbReference type="ARBA" id="ARBA00022989"/>
    </source>
</evidence>
<accession>A0AAD5JXZ9</accession>
<evidence type="ECO:0008006" key="11">
    <source>
        <dbReference type="Google" id="ProtNLM"/>
    </source>
</evidence>
<evidence type="ECO:0000256" key="4">
    <source>
        <dbReference type="ARBA" id="ARBA00022692"/>
    </source>
</evidence>
<keyword evidence="7" id="KW-0472">Membrane</keyword>
<evidence type="ECO:0000256" key="3">
    <source>
        <dbReference type="ARBA" id="ARBA00022679"/>
    </source>
</evidence>
<keyword evidence="4" id="KW-0812">Transmembrane</keyword>
<comment type="caution">
    <text evidence="9">The sequence shown here is derived from an EMBL/GenBank/DDBJ whole genome shotgun (WGS) entry which is preliminary data.</text>
</comment>
<evidence type="ECO:0000313" key="9">
    <source>
        <dbReference type="EMBL" id="KAI9259446.1"/>
    </source>
</evidence>
<keyword evidence="10" id="KW-1185">Reference proteome</keyword>
<dbReference type="InterPro" id="IPR005599">
    <property type="entry name" value="GPI_mannosylTrfase"/>
</dbReference>
<reference evidence="9" key="2">
    <citation type="submission" date="2023-02" db="EMBL/GenBank/DDBJ databases">
        <authorList>
            <consortium name="DOE Joint Genome Institute"/>
            <person name="Mondo S.J."/>
            <person name="Chang Y."/>
            <person name="Wang Y."/>
            <person name="Ahrendt S."/>
            <person name="Andreopoulos W."/>
            <person name="Barry K."/>
            <person name="Beard J."/>
            <person name="Benny G.L."/>
            <person name="Blankenship S."/>
            <person name="Bonito G."/>
            <person name="Cuomo C."/>
            <person name="Desiro A."/>
            <person name="Gervers K.A."/>
            <person name="Hundley H."/>
            <person name="Kuo A."/>
            <person name="LaButti K."/>
            <person name="Lang B.F."/>
            <person name="Lipzen A."/>
            <person name="O'Donnell K."/>
            <person name="Pangilinan J."/>
            <person name="Reynolds N."/>
            <person name="Sandor L."/>
            <person name="Smith M.W."/>
            <person name="Tsang A."/>
            <person name="Grigoriev I.V."/>
            <person name="Stajich J.E."/>
            <person name="Spatafora J.W."/>
        </authorList>
    </citation>
    <scope>NUCLEOTIDE SEQUENCE</scope>
    <source>
        <strain evidence="9">RSA 2281</strain>
    </source>
</reference>
<organism evidence="9 10">
    <name type="scientific">Phascolomyces articulosus</name>
    <dbReference type="NCBI Taxonomy" id="60185"/>
    <lineage>
        <taxon>Eukaryota</taxon>
        <taxon>Fungi</taxon>
        <taxon>Fungi incertae sedis</taxon>
        <taxon>Mucoromycota</taxon>
        <taxon>Mucoromycotina</taxon>
        <taxon>Mucoromycetes</taxon>
        <taxon>Mucorales</taxon>
        <taxon>Lichtheimiaceae</taxon>
        <taxon>Phascolomyces</taxon>
    </lineage>
</organism>
<keyword evidence="3" id="KW-0808">Transferase</keyword>
<dbReference type="EMBL" id="JAIXMP010000017">
    <property type="protein sequence ID" value="KAI9259446.1"/>
    <property type="molecule type" value="Genomic_DNA"/>
</dbReference>
<reference evidence="9" key="1">
    <citation type="journal article" date="2022" name="IScience">
        <title>Evolution of zygomycete secretomes and the origins of terrestrial fungal ecologies.</title>
        <authorList>
            <person name="Chang Y."/>
            <person name="Wang Y."/>
            <person name="Mondo S."/>
            <person name="Ahrendt S."/>
            <person name="Andreopoulos W."/>
            <person name="Barry K."/>
            <person name="Beard J."/>
            <person name="Benny G.L."/>
            <person name="Blankenship S."/>
            <person name="Bonito G."/>
            <person name="Cuomo C."/>
            <person name="Desiro A."/>
            <person name="Gervers K.A."/>
            <person name="Hundley H."/>
            <person name="Kuo A."/>
            <person name="LaButti K."/>
            <person name="Lang B.F."/>
            <person name="Lipzen A."/>
            <person name="O'Donnell K."/>
            <person name="Pangilinan J."/>
            <person name="Reynolds N."/>
            <person name="Sandor L."/>
            <person name="Smith M.E."/>
            <person name="Tsang A."/>
            <person name="Grigoriev I.V."/>
            <person name="Stajich J.E."/>
            <person name="Spatafora J.W."/>
        </authorList>
    </citation>
    <scope>NUCLEOTIDE SEQUENCE</scope>
    <source>
        <strain evidence="9">RSA 2281</strain>
    </source>
</reference>
<evidence type="ECO:0000256" key="8">
    <source>
        <dbReference type="SAM" id="MobiDB-lite"/>
    </source>
</evidence>
<protein>
    <recommendedName>
        <fullName evidence="11">Mannosyltransferase</fullName>
    </recommendedName>
</protein>
<comment type="subcellular location">
    <subcellularLocation>
        <location evidence="1">Endoplasmic reticulum membrane</location>
        <topology evidence="1">Multi-pass membrane protein</topology>
    </subcellularLocation>
</comment>
<evidence type="ECO:0000313" key="10">
    <source>
        <dbReference type="Proteomes" id="UP001209540"/>
    </source>
</evidence>
<keyword evidence="6" id="KW-1133">Transmembrane helix</keyword>
<name>A0AAD5JXZ9_9FUNG</name>
<proteinExistence type="predicted"/>
<evidence type="ECO:0000256" key="1">
    <source>
        <dbReference type="ARBA" id="ARBA00004477"/>
    </source>
</evidence>
<feature type="compositionally biased region" description="Polar residues" evidence="8">
    <location>
        <begin position="19"/>
        <end position="29"/>
    </location>
</feature>
<dbReference type="GO" id="GO:0016757">
    <property type="term" value="F:glycosyltransferase activity"/>
    <property type="evidence" value="ECO:0007669"/>
    <property type="project" value="UniProtKB-KW"/>
</dbReference>
<dbReference type="Pfam" id="PF03901">
    <property type="entry name" value="Glyco_transf_22"/>
    <property type="match status" value="1"/>
</dbReference>
<feature type="region of interest" description="Disordered" evidence="8">
    <location>
        <begin position="1"/>
        <end position="36"/>
    </location>
</feature>
<keyword evidence="5" id="KW-0256">Endoplasmic reticulum</keyword>
<gene>
    <name evidence="9" type="ORF">BDA99DRAFT_538410</name>
</gene>
<dbReference type="AlphaFoldDB" id="A0AAD5JXZ9"/>
<dbReference type="GO" id="GO:0005789">
    <property type="term" value="C:endoplasmic reticulum membrane"/>
    <property type="evidence" value="ECO:0007669"/>
    <property type="project" value="UniProtKB-SubCell"/>
</dbReference>
<evidence type="ECO:0000256" key="7">
    <source>
        <dbReference type="ARBA" id="ARBA00023136"/>
    </source>
</evidence>
<sequence length="105" mass="12329">MIQQKRFNSKDQHKLQKRNIPSSSKQNNDNDIDTIPEITKPIAAATKGDQRSTTGSRLFVFSLCLVFRLLNAYFTRTFDNPDEYWQSQEIAHNMVFGYPFFIYMI</sequence>